<evidence type="ECO:0000256" key="2">
    <source>
        <dbReference type="ARBA" id="ARBA00022729"/>
    </source>
</evidence>
<comment type="function">
    <text evidence="4">Involved in the assembly process of the P-ring formation. It may associate with FlgF on the rod constituting a structure essential for the P-ring assembly or may act as a modulator protein for the P-ring assembly.</text>
</comment>
<feature type="domain" description="SAF" evidence="5">
    <location>
        <begin position="21"/>
        <end position="81"/>
    </location>
</feature>
<comment type="caution">
    <text evidence="6">The sequence shown here is derived from an EMBL/GenBank/DDBJ whole genome shotgun (WGS) entry which is preliminary data.</text>
</comment>
<dbReference type="InterPro" id="IPR013974">
    <property type="entry name" value="SAF"/>
</dbReference>
<dbReference type="Gene3D" id="2.30.30.760">
    <property type="match status" value="1"/>
</dbReference>
<dbReference type="PANTHER" id="PTHR36307:SF1">
    <property type="entry name" value="FLAGELLA BASAL BODY P-RING FORMATION PROTEIN FLGA"/>
    <property type="match status" value="1"/>
</dbReference>
<organism evidence="6 7">
    <name type="scientific">Sphingomonas cynarae</name>
    <dbReference type="NCBI Taxonomy" id="930197"/>
    <lineage>
        <taxon>Bacteria</taxon>
        <taxon>Pseudomonadati</taxon>
        <taxon>Pseudomonadota</taxon>
        <taxon>Alphaproteobacteria</taxon>
        <taxon>Sphingomonadales</taxon>
        <taxon>Sphingomonadaceae</taxon>
        <taxon>Sphingomonas</taxon>
    </lineage>
</organism>
<proteinExistence type="inferred from homology"/>
<keyword evidence="3 4" id="KW-0574">Periplasm</keyword>
<evidence type="ECO:0000256" key="1">
    <source>
        <dbReference type="ARBA" id="ARBA00004418"/>
    </source>
</evidence>
<dbReference type="SMART" id="SM00858">
    <property type="entry name" value="SAF"/>
    <property type="match status" value="1"/>
</dbReference>
<dbReference type="InterPro" id="IPR017585">
    <property type="entry name" value="SAF_FlgA"/>
</dbReference>
<sequence>MLSILLALAAAVPGATPPAPPAVPVLVRAIGRGEVLAASDFEPQPRSPGLATGALAPRDAAGREAVRNLSAGAVVRAGDVVTPRLVRRGEPVTVNLRSGGLTIATSARALGSGGMGDLVRVVTSATNRTLDAVVEGSGAVRIAVAP</sequence>
<evidence type="ECO:0000256" key="3">
    <source>
        <dbReference type="ARBA" id="ARBA00022764"/>
    </source>
</evidence>
<evidence type="ECO:0000259" key="5">
    <source>
        <dbReference type="SMART" id="SM00858"/>
    </source>
</evidence>
<dbReference type="EMBL" id="BAABBF010000013">
    <property type="protein sequence ID" value="GAA3724707.1"/>
    <property type="molecule type" value="Genomic_DNA"/>
</dbReference>
<evidence type="ECO:0000256" key="4">
    <source>
        <dbReference type="RuleBase" id="RU362063"/>
    </source>
</evidence>
<protein>
    <recommendedName>
        <fullName evidence="4">Flagella basal body P-ring formation protein FlgA</fullName>
    </recommendedName>
</protein>
<accession>A0ABP7EWV9</accession>
<dbReference type="InterPro" id="IPR039246">
    <property type="entry name" value="Flagellar_FlgA"/>
</dbReference>
<keyword evidence="7" id="KW-1185">Reference proteome</keyword>
<evidence type="ECO:0000313" key="7">
    <source>
        <dbReference type="Proteomes" id="UP001500523"/>
    </source>
</evidence>
<evidence type="ECO:0000313" key="6">
    <source>
        <dbReference type="EMBL" id="GAA3724707.1"/>
    </source>
</evidence>
<dbReference type="Pfam" id="PF13144">
    <property type="entry name" value="ChapFlgA"/>
    <property type="match status" value="1"/>
</dbReference>
<reference evidence="7" key="1">
    <citation type="journal article" date="2019" name="Int. J. Syst. Evol. Microbiol.">
        <title>The Global Catalogue of Microorganisms (GCM) 10K type strain sequencing project: providing services to taxonomists for standard genome sequencing and annotation.</title>
        <authorList>
            <consortium name="The Broad Institute Genomics Platform"/>
            <consortium name="The Broad Institute Genome Sequencing Center for Infectious Disease"/>
            <person name="Wu L."/>
            <person name="Ma J."/>
        </authorList>
    </citation>
    <scope>NUCLEOTIDE SEQUENCE [LARGE SCALE GENOMIC DNA]</scope>
    <source>
        <strain evidence="7">JCM 17498</strain>
    </source>
</reference>
<gene>
    <name evidence="6" type="ORF">GCM10022268_35930</name>
</gene>
<dbReference type="Proteomes" id="UP001500523">
    <property type="component" value="Unassembled WGS sequence"/>
</dbReference>
<comment type="similarity">
    <text evidence="4">Belongs to the FlgA family.</text>
</comment>
<keyword evidence="4" id="KW-1005">Bacterial flagellum biogenesis</keyword>
<comment type="subcellular location">
    <subcellularLocation>
        <location evidence="1 4">Periplasm</location>
    </subcellularLocation>
</comment>
<dbReference type="CDD" id="cd11614">
    <property type="entry name" value="SAF_CpaB_FlgA_like"/>
    <property type="match status" value="1"/>
</dbReference>
<dbReference type="NCBIfam" id="TIGR03170">
    <property type="entry name" value="flgA_cterm"/>
    <property type="match status" value="1"/>
</dbReference>
<dbReference type="PANTHER" id="PTHR36307">
    <property type="entry name" value="FLAGELLA BASAL BODY P-RING FORMATION PROTEIN FLGA"/>
    <property type="match status" value="1"/>
</dbReference>
<name>A0ABP7EWV9_9SPHN</name>
<keyword evidence="2" id="KW-0732">Signal</keyword>
<dbReference type="RefSeq" id="WP_344694758.1">
    <property type="nucleotide sequence ID" value="NZ_BAABBF010000013.1"/>
</dbReference>